<dbReference type="EMBL" id="CAJVPL010001769">
    <property type="protein sequence ID" value="CAG8586749.1"/>
    <property type="molecule type" value="Genomic_DNA"/>
</dbReference>
<protein>
    <submittedName>
        <fullName evidence="3">1075_t:CDS:1</fullName>
    </submittedName>
</protein>
<dbReference type="OrthoDB" id="2331621at2759"/>
<dbReference type="Proteomes" id="UP000789831">
    <property type="component" value="Unassembled WGS sequence"/>
</dbReference>
<name>A0A9N9C0X6_9GLOM</name>
<evidence type="ECO:0000256" key="2">
    <source>
        <dbReference type="SAM" id="SignalP"/>
    </source>
</evidence>
<keyword evidence="2" id="KW-0732">Signal</keyword>
<comment type="caution">
    <text evidence="3">The sequence shown here is derived from an EMBL/GenBank/DDBJ whole genome shotgun (WGS) entry which is preliminary data.</text>
</comment>
<dbReference type="AlphaFoldDB" id="A0A9N9C0X6"/>
<feature type="region of interest" description="Disordered" evidence="1">
    <location>
        <begin position="74"/>
        <end position="135"/>
    </location>
</feature>
<feature type="compositionally biased region" description="Basic and acidic residues" evidence="1">
    <location>
        <begin position="95"/>
        <end position="111"/>
    </location>
</feature>
<sequence length="260" mass="29394">RFLTASVLCICITSISELDVEELPESLSEVSKSEQTPTHPSCPICSTIIEVIREEATLASDKYQMMPKIRSLIDSEKKASQQSNDTIDDDDVELEYTREPGESTTNTERKKQSGAPVDDDNYEQTSSKDTDEGDIVQSLLGELSTPIKGETVEAMIDEDENNKNSAPKNLGVLYQKACRAEMRVMKANQEEVACWYYYGKGFEGRVEDILKNERGVRDQSARNRVYNEIVQHSPGYLKDNLRKKTHRAIKIYKLFHIGGK</sequence>
<evidence type="ECO:0000313" key="3">
    <source>
        <dbReference type="EMBL" id="CAG8586749.1"/>
    </source>
</evidence>
<feature type="chain" id="PRO_5040463006" evidence="2">
    <location>
        <begin position="18"/>
        <end position="260"/>
    </location>
</feature>
<keyword evidence="4" id="KW-1185">Reference proteome</keyword>
<feature type="signal peptide" evidence="2">
    <location>
        <begin position="1"/>
        <end position="17"/>
    </location>
</feature>
<evidence type="ECO:0000313" key="4">
    <source>
        <dbReference type="Proteomes" id="UP000789831"/>
    </source>
</evidence>
<evidence type="ECO:0000256" key="1">
    <source>
        <dbReference type="SAM" id="MobiDB-lite"/>
    </source>
</evidence>
<proteinExistence type="predicted"/>
<accession>A0A9N9C0X6</accession>
<gene>
    <name evidence="3" type="ORF">AGERDE_LOCUS8405</name>
</gene>
<reference evidence="3" key="1">
    <citation type="submission" date="2021-06" db="EMBL/GenBank/DDBJ databases">
        <authorList>
            <person name="Kallberg Y."/>
            <person name="Tangrot J."/>
            <person name="Rosling A."/>
        </authorList>
    </citation>
    <scope>NUCLEOTIDE SEQUENCE</scope>
    <source>
        <strain evidence="3">MT106</strain>
    </source>
</reference>
<feature type="non-terminal residue" evidence="3">
    <location>
        <position position="1"/>
    </location>
</feature>
<organism evidence="3 4">
    <name type="scientific">Ambispora gerdemannii</name>
    <dbReference type="NCBI Taxonomy" id="144530"/>
    <lineage>
        <taxon>Eukaryota</taxon>
        <taxon>Fungi</taxon>
        <taxon>Fungi incertae sedis</taxon>
        <taxon>Mucoromycota</taxon>
        <taxon>Glomeromycotina</taxon>
        <taxon>Glomeromycetes</taxon>
        <taxon>Archaeosporales</taxon>
        <taxon>Ambisporaceae</taxon>
        <taxon>Ambispora</taxon>
    </lineage>
</organism>